<dbReference type="InterPro" id="IPR003583">
    <property type="entry name" value="Hlx-hairpin-Hlx_DNA-bd_motif"/>
</dbReference>
<dbReference type="SUPFAM" id="SSF47802">
    <property type="entry name" value="DNA polymerase beta, N-terminal domain-like"/>
    <property type="match status" value="1"/>
</dbReference>
<dbReference type="InterPro" id="IPR027421">
    <property type="entry name" value="DNA_pol_lamdba_lyase_dom_sf"/>
</dbReference>
<dbReference type="InterPro" id="IPR010994">
    <property type="entry name" value="RuvA_2-like"/>
</dbReference>
<dbReference type="AlphaFoldDB" id="A0A455T864"/>
<feature type="compositionally biased region" description="Low complexity" evidence="3">
    <location>
        <begin position="191"/>
        <end position="200"/>
    </location>
</feature>
<feature type="domain" description="Helix-hairpin-helix DNA-binding motif class 1" evidence="4">
    <location>
        <begin position="138"/>
        <end position="157"/>
    </location>
</feature>
<proteinExistence type="predicted"/>
<dbReference type="GO" id="GO:0003677">
    <property type="term" value="F:DNA binding"/>
    <property type="evidence" value="ECO:0007669"/>
    <property type="project" value="InterPro"/>
</dbReference>
<dbReference type="InterPro" id="IPR010996">
    <property type="entry name" value="HHH_MUS81"/>
</dbReference>
<dbReference type="GO" id="GO:0003887">
    <property type="term" value="F:DNA-directed DNA polymerase activity"/>
    <property type="evidence" value="ECO:0007669"/>
    <property type="project" value="InterPro"/>
</dbReference>
<feature type="region of interest" description="Disordered" evidence="3">
    <location>
        <begin position="189"/>
        <end position="212"/>
    </location>
</feature>
<evidence type="ECO:0000256" key="2">
    <source>
        <dbReference type="ARBA" id="ARBA00022705"/>
    </source>
</evidence>
<dbReference type="PANTHER" id="PTHR11276:SF28">
    <property type="entry name" value="DNA POLYMERASE LAMBDA"/>
    <property type="match status" value="1"/>
</dbReference>
<accession>A0A455T864</accession>
<reference evidence="5" key="1">
    <citation type="submission" date="2018-12" db="EMBL/GenBank/DDBJ databases">
        <title>Novel natural products biosynthetic potential of the class Ktedonobacteria.</title>
        <authorList>
            <person name="Zheng Y."/>
            <person name="Saitou A."/>
            <person name="Wang C.M."/>
            <person name="Toyoda A."/>
            <person name="Minakuchi Y."/>
            <person name="Sekiguchi Y."/>
            <person name="Ueda K."/>
            <person name="Takano H."/>
            <person name="Sakai Y."/>
            <person name="Yokota A."/>
            <person name="Yabe S."/>
        </authorList>
    </citation>
    <scope>NUCLEOTIDE SEQUENCE</scope>
    <source>
        <strain evidence="5">A3-2</strain>
    </source>
</reference>
<protein>
    <recommendedName>
        <fullName evidence="4">Helix-hairpin-helix DNA-binding motif class 1 domain-containing protein</fullName>
    </recommendedName>
</protein>
<dbReference type="Pfam" id="PF14520">
    <property type="entry name" value="HHH_5"/>
    <property type="match status" value="1"/>
</dbReference>
<name>A0A455T864_9CHLR</name>
<evidence type="ECO:0000256" key="3">
    <source>
        <dbReference type="SAM" id="MobiDB-lite"/>
    </source>
</evidence>
<feature type="domain" description="Helix-hairpin-helix DNA-binding motif class 1" evidence="4">
    <location>
        <begin position="173"/>
        <end position="192"/>
    </location>
</feature>
<dbReference type="SMART" id="SM00278">
    <property type="entry name" value="HhH1"/>
    <property type="match status" value="2"/>
</dbReference>
<dbReference type="SUPFAM" id="SSF47781">
    <property type="entry name" value="RuvA domain 2-like"/>
    <property type="match status" value="1"/>
</dbReference>
<dbReference type="InterPro" id="IPR022312">
    <property type="entry name" value="DNA_pol_X"/>
</dbReference>
<keyword evidence="2" id="KW-0235">DNA replication</keyword>
<dbReference type="GO" id="GO:0006281">
    <property type="term" value="P:DNA repair"/>
    <property type="evidence" value="ECO:0007669"/>
    <property type="project" value="InterPro"/>
</dbReference>
<dbReference type="EMBL" id="AP019377">
    <property type="protein sequence ID" value="BBH95646.1"/>
    <property type="molecule type" value="Genomic_DNA"/>
</dbReference>
<evidence type="ECO:0000256" key="1">
    <source>
        <dbReference type="ARBA" id="ARBA00022634"/>
    </source>
</evidence>
<dbReference type="Pfam" id="PF14716">
    <property type="entry name" value="HHH_8"/>
    <property type="match status" value="1"/>
</dbReference>
<gene>
    <name evidence="5" type="ORF">KTA_38450</name>
</gene>
<evidence type="ECO:0000313" key="5">
    <source>
        <dbReference type="EMBL" id="BBH95646.1"/>
    </source>
</evidence>
<dbReference type="PANTHER" id="PTHR11276">
    <property type="entry name" value="DNA POLYMERASE TYPE-X FAMILY MEMBER"/>
    <property type="match status" value="1"/>
</dbReference>
<organism evidence="5">
    <name type="scientific">Thermogemmatispora argillosa</name>
    <dbReference type="NCBI Taxonomy" id="2045280"/>
    <lineage>
        <taxon>Bacteria</taxon>
        <taxon>Bacillati</taxon>
        <taxon>Chloroflexota</taxon>
        <taxon>Ktedonobacteria</taxon>
        <taxon>Thermogemmatisporales</taxon>
        <taxon>Thermogemmatisporaceae</taxon>
        <taxon>Thermogemmatispora</taxon>
    </lineage>
</organism>
<dbReference type="Gene3D" id="1.10.150.20">
    <property type="entry name" value="5' to 3' exonuclease, C-terminal subdomain"/>
    <property type="match status" value="1"/>
</dbReference>
<feature type="region of interest" description="Disordered" evidence="3">
    <location>
        <begin position="21"/>
        <end position="46"/>
    </location>
</feature>
<dbReference type="Gene3D" id="1.10.150.110">
    <property type="entry name" value="DNA polymerase beta, N-terminal domain-like"/>
    <property type="match status" value="1"/>
</dbReference>
<sequence>MTHHLLKLTQTIEVLPSRAIQRRRGVEQPTLPGLEPEPTKKEQRPIHSNRQLAEVLASVADLLELQHGNPYRIQAYRNAARAILALREPIAELAARGEPLPIEGLGRRMQAHIRELLQRGTLTFSYDLLPQGLPAGARRLLAIAHIGPRTALRLYEELGIDSAEKLWQAASEQRLQRLPGFGPRSELRLKQAAAQALQQQEPDQPVSLGGAA</sequence>
<keyword evidence="1" id="KW-0237">DNA synthesis</keyword>
<evidence type="ECO:0000259" key="4">
    <source>
        <dbReference type="SMART" id="SM00278"/>
    </source>
</evidence>